<feature type="region of interest" description="Disordered" evidence="1">
    <location>
        <begin position="1"/>
        <end position="24"/>
    </location>
</feature>
<dbReference type="Proteomes" id="UP000026962">
    <property type="component" value="Chromosome 8"/>
</dbReference>
<protein>
    <submittedName>
        <fullName evidence="2">Uncharacterized protein</fullName>
    </submittedName>
</protein>
<sequence length="135" mass="14869">MEEDDSSVAVDGGGQRAVRTREEDDSISVVEVTTLLRASLLDAEQHLHQQGGVHLGQEQQLAAAPRRSYICTSCSVWLAAEDRMMDGRYCATSSSSLYHAATSFHDSIVDYRSPPGCPLHYRSKTQTNLSILRTL</sequence>
<keyword evidence="3" id="KW-1185">Reference proteome</keyword>
<dbReference type="AlphaFoldDB" id="A0A0E0LVJ7"/>
<reference evidence="2" key="1">
    <citation type="submission" date="2015-04" db="UniProtKB">
        <authorList>
            <consortium name="EnsemblPlants"/>
        </authorList>
    </citation>
    <scope>IDENTIFICATION</scope>
</reference>
<dbReference type="Gramene" id="OPUNC08G14890.1">
    <property type="protein sequence ID" value="OPUNC08G14890.1"/>
    <property type="gene ID" value="OPUNC08G14890"/>
</dbReference>
<evidence type="ECO:0000313" key="3">
    <source>
        <dbReference type="Proteomes" id="UP000026962"/>
    </source>
</evidence>
<name>A0A0E0LVJ7_ORYPU</name>
<evidence type="ECO:0000313" key="2">
    <source>
        <dbReference type="EnsemblPlants" id="OPUNC08G14890.1"/>
    </source>
</evidence>
<dbReference type="EnsemblPlants" id="OPUNC08G14890.1">
    <property type="protein sequence ID" value="OPUNC08G14890.1"/>
    <property type="gene ID" value="OPUNC08G14890"/>
</dbReference>
<dbReference type="HOGENOM" id="CLU_120192_1_1_1"/>
<reference evidence="2" key="2">
    <citation type="submission" date="2018-05" db="EMBL/GenBank/DDBJ databases">
        <title>OpunRS2 (Oryza punctata Reference Sequence Version 2).</title>
        <authorList>
            <person name="Zhang J."/>
            <person name="Kudrna D."/>
            <person name="Lee S."/>
            <person name="Talag J."/>
            <person name="Welchert J."/>
            <person name="Wing R.A."/>
        </authorList>
    </citation>
    <scope>NUCLEOTIDE SEQUENCE [LARGE SCALE GENOMIC DNA]</scope>
</reference>
<organism evidence="2">
    <name type="scientific">Oryza punctata</name>
    <name type="common">Red rice</name>
    <dbReference type="NCBI Taxonomy" id="4537"/>
    <lineage>
        <taxon>Eukaryota</taxon>
        <taxon>Viridiplantae</taxon>
        <taxon>Streptophyta</taxon>
        <taxon>Embryophyta</taxon>
        <taxon>Tracheophyta</taxon>
        <taxon>Spermatophyta</taxon>
        <taxon>Magnoliopsida</taxon>
        <taxon>Liliopsida</taxon>
        <taxon>Poales</taxon>
        <taxon>Poaceae</taxon>
        <taxon>BOP clade</taxon>
        <taxon>Oryzoideae</taxon>
        <taxon>Oryzeae</taxon>
        <taxon>Oryzinae</taxon>
        <taxon>Oryza</taxon>
    </lineage>
</organism>
<evidence type="ECO:0000256" key="1">
    <source>
        <dbReference type="SAM" id="MobiDB-lite"/>
    </source>
</evidence>
<accession>A0A0E0LVJ7</accession>
<proteinExistence type="predicted"/>